<proteinExistence type="predicted"/>
<evidence type="ECO:0008006" key="4">
    <source>
        <dbReference type="Google" id="ProtNLM"/>
    </source>
</evidence>
<protein>
    <recommendedName>
        <fullName evidence="4">SMP-30/Gluconolactonase/LRE-like region domain-containing protein</fullName>
    </recommendedName>
</protein>
<dbReference type="PANTHER" id="PTHR42060:SF1">
    <property type="entry name" value="NHL REPEAT-CONTAINING PROTEIN"/>
    <property type="match status" value="1"/>
</dbReference>
<dbReference type="Gene3D" id="2.120.10.30">
    <property type="entry name" value="TolB, C-terminal domain"/>
    <property type="match status" value="1"/>
</dbReference>
<keyword evidence="3" id="KW-1185">Reference proteome</keyword>
<evidence type="ECO:0000313" key="3">
    <source>
        <dbReference type="Proteomes" id="UP000815677"/>
    </source>
</evidence>
<dbReference type="Proteomes" id="UP000815677">
    <property type="component" value="Unassembled WGS sequence"/>
</dbReference>
<evidence type="ECO:0000313" key="2">
    <source>
        <dbReference type="EMBL" id="GAT45639.1"/>
    </source>
</evidence>
<gene>
    <name evidence="2" type="ORF">MCHLO_03204</name>
</gene>
<reference evidence="2" key="1">
    <citation type="submission" date="2014-09" db="EMBL/GenBank/DDBJ databases">
        <title>Genome sequence of the luminous mushroom Mycena chlorophos for searching fungal bioluminescence genes.</title>
        <authorList>
            <person name="Tanaka Y."/>
            <person name="Kasuga D."/>
            <person name="Oba Y."/>
            <person name="Hase S."/>
            <person name="Sato K."/>
            <person name="Oba Y."/>
            <person name="Sakakibara Y."/>
        </authorList>
    </citation>
    <scope>NUCLEOTIDE SEQUENCE</scope>
</reference>
<dbReference type="InterPro" id="IPR052998">
    <property type="entry name" value="Hetero-Diels-Alderase-like"/>
</dbReference>
<dbReference type="EMBL" id="DF841628">
    <property type="protein sequence ID" value="GAT45639.1"/>
    <property type="molecule type" value="Genomic_DNA"/>
</dbReference>
<dbReference type="SUPFAM" id="SSF63829">
    <property type="entry name" value="Calcium-dependent phosphotriesterase"/>
    <property type="match status" value="1"/>
</dbReference>
<sequence>MHLHRLFQTAALIAPALASFPTRLLYESQTGLFQENIVVRASGDLVLTSVESPTLHTLNPHHPHTSYAAVYTFPNANGLSGIAEYAPEKFAVVASILNVTARTGQLGSVVVWSVDLSGPEPAAKPMGYVSNSTLINGLGLIPGLPDVVLAADSALGAVYTVNMRTGEVLLPIVDTSVLGPSPNGGTIGIDGLHMGGKFLYATNTALGTFLRIPLAIHLHNSSISPAGPWEILGTLQDGPPTPAHCYDDFTIGEDGRVWVATHPGELAVYTPLENGTWIQELAAGDPDGYTVFTEPTSAAFARDGKSLYVTTGGGQIVVVDTAA</sequence>
<name>A0ABQ0L5F0_MYCCL</name>
<feature type="signal peptide" evidence="1">
    <location>
        <begin position="1"/>
        <end position="18"/>
    </location>
</feature>
<accession>A0ABQ0L5F0</accession>
<evidence type="ECO:0000256" key="1">
    <source>
        <dbReference type="SAM" id="SignalP"/>
    </source>
</evidence>
<organism evidence="2 3">
    <name type="scientific">Mycena chlorophos</name>
    <name type="common">Agaric fungus</name>
    <name type="synonym">Agaricus chlorophos</name>
    <dbReference type="NCBI Taxonomy" id="658473"/>
    <lineage>
        <taxon>Eukaryota</taxon>
        <taxon>Fungi</taxon>
        <taxon>Dikarya</taxon>
        <taxon>Basidiomycota</taxon>
        <taxon>Agaricomycotina</taxon>
        <taxon>Agaricomycetes</taxon>
        <taxon>Agaricomycetidae</taxon>
        <taxon>Agaricales</taxon>
        <taxon>Marasmiineae</taxon>
        <taxon>Mycenaceae</taxon>
        <taxon>Mycena</taxon>
    </lineage>
</organism>
<dbReference type="PANTHER" id="PTHR42060">
    <property type="entry name" value="NHL REPEAT-CONTAINING PROTEIN-RELATED"/>
    <property type="match status" value="1"/>
</dbReference>
<feature type="chain" id="PRO_5046297494" description="SMP-30/Gluconolactonase/LRE-like region domain-containing protein" evidence="1">
    <location>
        <begin position="19"/>
        <end position="323"/>
    </location>
</feature>
<keyword evidence="1" id="KW-0732">Signal</keyword>
<dbReference type="InterPro" id="IPR011042">
    <property type="entry name" value="6-blade_b-propeller_TolB-like"/>
</dbReference>